<dbReference type="Proteomes" id="UP000003836">
    <property type="component" value="Unassembled WGS sequence"/>
</dbReference>
<keyword evidence="3" id="KW-0238">DNA-binding</keyword>
<proteinExistence type="inferred from homology"/>
<comment type="similarity">
    <text evidence="1 2">Belongs to the UPF0251 family.</text>
</comment>
<dbReference type="EMBL" id="AFWI01000185">
    <property type="protein sequence ID" value="EGU49760.1"/>
    <property type="molecule type" value="Genomic_DNA"/>
</dbReference>
<dbReference type="GO" id="GO:0003677">
    <property type="term" value="F:DNA binding"/>
    <property type="evidence" value="ECO:0007669"/>
    <property type="project" value="UniProtKB-KW"/>
</dbReference>
<dbReference type="PANTHER" id="PTHR37478:SF2">
    <property type="entry name" value="UPF0251 PROTEIN TK0562"/>
    <property type="match status" value="1"/>
</dbReference>
<accession>A0ABN0DBK0</accession>
<keyword evidence="4" id="KW-1185">Reference proteome</keyword>
<sequence>MVSNWLGCYNYRLTNFEASLNWCWNLIMARPKKHRHICTHAAHAFYKPNGVTMDELQIVELLPDELEALKLADQEGLNQIDAAVQMQVSRQTFGNIIKRARQKVASSIIQGHALKLQ</sequence>
<evidence type="ECO:0000256" key="1">
    <source>
        <dbReference type="ARBA" id="ARBA00009350"/>
    </source>
</evidence>
<evidence type="ECO:0000313" key="3">
    <source>
        <dbReference type="EMBL" id="EGU49760.1"/>
    </source>
</evidence>
<dbReference type="Pfam" id="PF02001">
    <property type="entry name" value="DUF134"/>
    <property type="match status" value="1"/>
</dbReference>
<comment type="caution">
    <text evidence="3">The sequence shown here is derived from an EMBL/GenBank/DDBJ whole genome shotgun (WGS) entry which is preliminary data.</text>
</comment>
<dbReference type="InterPro" id="IPR002852">
    <property type="entry name" value="UPF0251"/>
</dbReference>
<protein>
    <recommendedName>
        <fullName evidence="2">UPF0251 protein VITU9109_05755</fullName>
    </recommendedName>
</protein>
<dbReference type="HAMAP" id="MF_00674">
    <property type="entry name" value="UPF0251"/>
    <property type="match status" value="1"/>
</dbReference>
<name>A0ABN0DBK0_9VIBR</name>
<evidence type="ECO:0000313" key="4">
    <source>
        <dbReference type="Proteomes" id="UP000003836"/>
    </source>
</evidence>
<organism evidence="3 4">
    <name type="scientific">Vibrio tubiashii ATCC 19109</name>
    <dbReference type="NCBI Taxonomy" id="1051646"/>
    <lineage>
        <taxon>Bacteria</taxon>
        <taxon>Pseudomonadati</taxon>
        <taxon>Pseudomonadota</taxon>
        <taxon>Gammaproteobacteria</taxon>
        <taxon>Vibrionales</taxon>
        <taxon>Vibrionaceae</taxon>
        <taxon>Vibrio</taxon>
        <taxon>Vibrio oreintalis group</taxon>
    </lineage>
</organism>
<dbReference type="PANTHER" id="PTHR37478">
    <property type="match status" value="1"/>
</dbReference>
<evidence type="ECO:0000256" key="2">
    <source>
        <dbReference type="HAMAP-Rule" id="MF_00674"/>
    </source>
</evidence>
<gene>
    <name evidence="3" type="ORF">VITU9109_05755</name>
</gene>
<reference evidence="3 4" key="1">
    <citation type="journal article" date="2012" name="Int. J. Syst. Evol. Microbiol.">
        <title>Vibrio caribbeanicus sp. nov., isolated from the marine sponge Scleritoderma cyanea.</title>
        <authorList>
            <person name="Hoffmann M."/>
            <person name="Monday S.R."/>
            <person name="Allard M.W."/>
            <person name="Strain E.A."/>
            <person name="Whittaker P."/>
            <person name="Naum M."/>
            <person name="McCarthy P.J."/>
            <person name="Lopez J.V."/>
            <person name="Fischer M."/>
            <person name="Brown E.W."/>
        </authorList>
    </citation>
    <scope>NUCLEOTIDE SEQUENCE [LARGE SCALE GENOMIC DNA]</scope>
    <source>
        <strain evidence="3 4">ATCC 19109</strain>
    </source>
</reference>